<keyword evidence="8 11" id="KW-0520">NAD</keyword>
<dbReference type="HAMAP" id="MF_00129">
    <property type="entry name" value="MnmG_GidA"/>
    <property type="match status" value="1"/>
</dbReference>
<comment type="cofactor">
    <cofactor evidence="1 11">
        <name>FAD</name>
        <dbReference type="ChEBI" id="CHEBI:57692"/>
    </cofactor>
</comment>
<dbReference type="InterPro" id="IPR026904">
    <property type="entry name" value="MnmG_C"/>
</dbReference>
<dbReference type="SUPFAM" id="SSF51905">
    <property type="entry name" value="FAD/NAD(P)-binding domain"/>
    <property type="match status" value="1"/>
</dbReference>
<feature type="binding site" evidence="11">
    <location>
        <position position="368"/>
    </location>
    <ligand>
        <name>FAD</name>
        <dbReference type="ChEBI" id="CHEBI:57692"/>
    </ligand>
</feature>
<dbReference type="InterPro" id="IPR002218">
    <property type="entry name" value="MnmG-rel"/>
</dbReference>
<evidence type="ECO:0000256" key="7">
    <source>
        <dbReference type="ARBA" id="ARBA00022827"/>
    </source>
</evidence>
<dbReference type="NCBIfam" id="TIGR00136">
    <property type="entry name" value="mnmG_gidA"/>
    <property type="match status" value="1"/>
</dbReference>
<dbReference type="Pfam" id="PF01134">
    <property type="entry name" value="GIDA"/>
    <property type="match status" value="1"/>
</dbReference>
<gene>
    <name evidence="11" type="primary">mnmG</name>
    <name evidence="11" type="synonym">gidA</name>
    <name evidence="13" type="ORF">DL239_06540</name>
</gene>
<dbReference type="SMART" id="SM01228">
    <property type="entry name" value="GIDA_assoc_3"/>
    <property type="match status" value="1"/>
</dbReference>
<keyword evidence="11" id="KW-0963">Cytoplasm</keyword>
<reference evidence="13 14" key="1">
    <citation type="submission" date="2018-05" db="EMBL/GenBank/DDBJ databases">
        <authorList>
            <person name="Zhang Y.-J."/>
        </authorList>
    </citation>
    <scope>NUCLEOTIDE SEQUENCE [LARGE SCALE GENOMIC DNA]</scope>
    <source>
        <strain evidence="13 14">CY04</strain>
    </source>
</reference>
<comment type="subunit">
    <text evidence="9 11">Homodimer. Heterotetramer of two MnmE and two MnmG subunits.</text>
</comment>
<organism evidence="13 14">
    <name type="scientific">Parasedimentitalea denitrificans</name>
    <dbReference type="NCBI Taxonomy" id="2211118"/>
    <lineage>
        <taxon>Bacteria</taxon>
        <taxon>Pseudomonadati</taxon>
        <taxon>Pseudomonadota</taxon>
        <taxon>Alphaproteobacteria</taxon>
        <taxon>Rhodobacterales</taxon>
        <taxon>Paracoccaceae</taxon>
        <taxon>Parasedimentitalea</taxon>
    </lineage>
</organism>
<dbReference type="Gene3D" id="1.10.150.570">
    <property type="entry name" value="GidA associated domain, C-terminal subdomain"/>
    <property type="match status" value="1"/>
</dbReference>
<dbReference type="PROSITE" id="PS01280">
    <property type="entry name" value="GIDA_1"/>
    <property type="match status" value="1"/>
</dbReference>
<dbReference type="PROSITE" id="PS01281">
    <property type="entry name" value="GIDA_2"/>
    <property type="match status" value="1"/>
</dbReference>
<name>A0ABX0W4X5_9RHOB</name>
<dbReference type="EMBL" id="QHLQ01000004">
    <property type="protein sequence ID" value="NIZ60632.1"/>
    <property type="molecule type" value="Genomic_DNA"/>
</dbReference>
<dbReference type="Proteomes" id="UP001429564">
    <property type="component" value="Unassembled WGS sequence"/>
</dbReference>
<dbReference type="PANTHER" id="PTHR11806:SF0">
    <property type="entry name" value="PROTEIN MTO1 HOMOLOG, MITOCHONDRIAL"/>
    <property type="match status" value="1"/>
</dbReference>
<dbReference type="InterPro" id="IPR049312">
    <property type="entry name" value="GIDA_C_N"/>
</dbReference>
<evidence type="ECO:0000259" key="12">
    <source>
        <dbReference type="SMART" id="SM01228"/>
    </source>
</evidence>
<evidence type="ECO:0000256" key="10">
    <source>
        <dbReference type="ARBA" id="ARBA00031800"/>
    </source>
</evidence>
<dbReference type="PANTHER" id="PTHR11806">
    <property type="entry name" value="GLUCOSE INHIBITED DIVISION PROTEIN A"/>
    <property type="match status" value="1"/>
</dbReference>
<feature type="binding site" evidence="11">
    <location>
        <begin position="12"/>
        <end position="17"/>
    </location>
    <ligand>
        <name>FAD</name>
        <dbReference type="ChEBI" id="CHEBI:57692"/>
    </ligand>
</feature>
<evidence type="ECO:0000256" key="6">
    <source>
        <dbReference type="ARBA" id="ARBA00022694"/>
    </source>
</evidence>
<evidence type="ECO:0000256" key="3">
    <source>
        <dbReference type="ARBA" id="ARBA00007653"/>
    </source>
</evidence>
<feature type="binding site" evidence="11">
    <location>
        <position position="124"/>
    </location>
    <ligand>
        <name>FAD</name>
        <dbReference type="ChEBI" id="CHEBI:57692"/>
    </ligand>
</feature>
<dbReference type="InterPro" id="IPR036188">
    <property type="entry name" value="FAD/NAD-bd_sf"/>
</dbReference>
<keyword evidence="5 11" id="KW-0285">Flavoprotein</keyword>
<comment type="similarity">
    <text evidence="3 11">Belongs to the MnmG family.</text>
</comment>
<feature type="binding site" evidence="11">
    <location>
        <begin position="271"/>
        <end position="285"/>
    </location>
    <ligand>
        <name>NAD(+)</name>
        <dbReference type="ChEBI" id="CHEBI:57540"/>
    </ligand>
</feature>
<dbReference type="RefSeq" id="WP_167683199.1">
    <property type="nucleotide sequence ID" value="NZ_QHLQ01000004.1"/>
</dbReference>
<evidence type="ECO:0000256" key="11">
    <source>
        <dbReference type="HAMAP-Rule" id="MF_00129"/>
    </source>
</evidence>
<protein>
    <recommendedName>
        <fullName evidence="4 11">tRNA uridine 5-carboxymethylaminomethyl modification enzyme MnmG</fullName>
    </recommendedName>
    <alternativeName>
        <fullName evidence="10 11">Glucose-inhibited division protein A</fullName>
    </alternativeName>
</protein>
<dbReference type="InterPro" id="IPR047001">
    <property type="entry name" value="MnmG_C_subdom"/>
</dbReference>
<dbReference type="Gene3D" id="3.50.50.60">
    <property type="entry name" value="FAD/NAD(P)-binding domain"/>
    <property type="match status" value="2"/>
</dbReference>
<dbReference type="InterPro" id="IPR040131">
    <property type="entry name" value="MnmG_N"/>
</dbReference>
<evidence type="ECO:0000313" key="13">
    <source>
        <dbReference type="EMBL" id="NIZ60632.1"/>
    </source>
</evidence>
<evidence type="ECO:0000256" key="1">
    <source>
        <dbReference type="ARBA" id="ARBA00001974"/>
    </source>
</evidence>
<evidence type="ECO:0000256" key="8">
    <source>
        <dbReference type="ARBA" id="ARBA00023027"/>
    </source>
</evidence>
<comment type="function">
    <text evidence="2 11">NAD-binding protein involved in the addition of a carboxymethylaminomethyl (cmnm) group at the wobble position (U34) of certain tRNAs, forming tRNA-cmnm(5)s(2)U34.</text>
</comment>
<keyword evidence="7 11" id="KW-0274">FAD</keyword>
<evidence type="ECO:0000313" key="14">
    <source>
        <dbReference type="Proteomes" id="UP001429564"/>
    </source>
</evidence>
<evidence type="ECO:0000256" key="9">
    <source>
        <dbReference type="ARBA" id="ARBA00025948"/>
    </source>
</evidence>
<dbReference type="Pfam" id="PF13932">
    <property type="entry name" value="SAM_GIDA_C"/>
    <property type="match status" value="1"/>
</dbReference>
<feature type="domain" description="tRNA uridine 5-carboxymethylaminomethyl modification enzyme C-terminal subdomain" evidence="12">
    <location>
        <begin position="540"/>
        <end position="611"/>
    </location>
</feature>
<evidence type="ECO:0000256" key="4">
    <source>
        <dbReference type="ARBA" id="ARBA00020461"/>
    </source>
</evidence>
<dbReference type="Pfam" id="PF21680">
    <property type="entry name" value="GIDA_C_1st"/>
    <property type="match status" value="1"/>
</dbReference>
<dbReference type="InterPro" id="IPR004416">
    <property type="entry name" value="MnmG"/>
</dbReference>
<feature type="binding site" evidence="11">
    <location>
        <position position="179"/>
    </location>
    <ligand>
        <name>FAD</name>
        <dbReference type="ChEBI" id="CHEBI:57692"/>
    </ligand>
</feature>
<dbReference type="InterPro" id="IPR044920">
    <property type="entry name" value="MnmG_C_subdom_sf"/>
</dbReference>
<dbReference type="InterPro" id="IPR020595">
    <property type="entry name" value="MnmG-rel_CS"/>
</dbReference>
<keyword evidence="6 11" id="KW-0819">tRNA processing</keyword>
<accession>A0ABX0W4X5</accession>
<proteinExistence type="inferred from homology"/>
<comment type="subcellular location">
    <subcellularLocation>
        <location evidence="11">Cytoplasm</location>
    </subcellularLocation>
</comment>
<comment type="caution">
    <text evidence="13">The sequence shown here is derived from an EMBL/GenBank/DDBJ whole genome shotgun (WGS) entry which is preliminary data.</text>
</comment>
<keyword evidence="14" id="KW-1185">Reference proteome</keyword>
<sequence>MKHSNYDVIVVGGGHAGTEAAHASARMGARTALVTLKKKDIGVMSCNPAIGGLGKGHLVREIDALDGVMGRVADKAGIQFRLLNRRKGPAVQGPRAQADRTIYRAEMLKLTEAQDNLDIIEGEVTDFLMKGDSVTGVLLADGMELPSASVILTSGTFLRGVIHIGDQARPGGRMGDRPSVALANRLDNFDLPLGRLKTGTPPRLDGRTINWSGLESQPGDETPTLFSFLSTQISAPQVACGITHTNEKTHQIISDNLARSAMYGGKIDGVGPRYCPSIEDKVVRFAEKTSHQIFLEPESATGHTVYPNGISTSLPEDVQLDYVHSIVGLENAEILQPGYAIEYDYVDPRSLSLDLSVRSVPGLFLAGQINGTTGYEEAAAQGLVAGLNAALRSRNEEPVIFGRSNSYIGVMIDDLTTNGVTEPYRMFTSRAEFRLSLRADNADQRLTPLAMSLGCCSEARRIVYSNKAERLGLAQDVLSGASYTPKQIGEVGIRISQDGNRRNGMDILAFPEVTFEDLLPLIPELGEFGDDIRRQVERDALYANYIDRQNREIAAMKRDEALKIPSDLDYSTISGLSNELQAKLKLTGPVDLAQAARIDGMTPAALALLLARLRRGDRLQEQKA</sequence>
<evidence type="ECO:0000256" key="2">
    <source>
        <dbReference type="ARBA" id="ARBA00003717"/>
    </source>
</evidence>
<evidence type="ECO:0000256" key="5">
    <source>
        <dbReference type="ARBA" id="ARBA00022630"/>
    </source>
</evidence>